<dbReference type="PANTHER" id="PTHR32176:SF92">
    <property type="entry name" value="XYLOSE ISOMERASE"/>
    <property type="match status" value="1"/>
</dbReference>
<dbReference type="Gene3D" id="3.40.1090.10">
    <property type="entry name" value="Cytosolic phospholipase A2 catalytic domain"/>
    <property type="match status" value="1"/>
</dbReference>
<evidence type="ECO:0000259" key="4">
    <source>
        <dbReference type="PROSITE" id="PS51635"/>
    </source>
</evidence>
<dbReference type="InterPro" id="IPR002641">
    <property type="entry name" value="PNPLA_dom"/>
</dbReference>
<comment type="similarity">
    <text evidence="1">Belongs to the patatin family.</text>
</comment>
<protein>
    <submittedName>
        <fullName evidence="5">CBASS cGAMP-activated phospholipase</fullName>
    </submittedName>
</protein>
<dbReference type="Proteomes" id="UP001172054">
    <property type="component" value="Unassembled WGS sequence"/>
</dbReference>
<accession>A0ABT8MNI9</accession>
<dbReference type="PROSITE" id="PS51635">
    <property type="entry name" value="PNPLA"/>
    <property type="match status" value="1"/>
</dbReference>
<dbReference type="NCBIfam" id="NF041079">
    <property type="entry name" value="CBASS_lipase"/>
    <property type="match status" value="1"/>
</dbReference>
<keyword evidence="6" id="KW-1185">Reference proteome</keyword>
<dbReference type="InterPro" id="IPR016035">
    <property type="entry name" value="Acyl_Trfase/lysoPLipase"/>
</dbReference>
<keyword evidence="3" id="KW-0442">Lipid degradation</keyword>
<dbReference type="SUPFAM" id="SSF52151">
    <property type="entry name" value="FabD/lysophospholipase-like"/>
    <property type="match status" value="1"/>
</dbReference>
<dbReference type="Pfam" id="PF01734">
    <property type="entry name" value="Patatin"/>
    <property type="match status" value="1"/>
</dbReference>
<sequence>MIKILAIDGGGVRGIIPAIVLTEIEKRTGKPICELFDLISGTSAGGILALGLVVPEQQKSDNRMPRYTAKRLAELIKKDAHVIFDKSILYRIPGGRYVYRRYPDDGIEFVLEKYFQNAMISDALTDVLIPAYEIEKRNPEFFKSAKVTSEHPTQTDVLMKDVARATSAAPTYFTPEKIENLPEMAFIDGGVYANNPAMCAYAEARAIFQEETDFLVVSLGTGEANAPIPYEEAVNWGHIGWSRRMLNIMMDGNSDSVDYQLRQIVTPRNGEARYYRFQAELGRDTEHIDNSDTFNMEKLEALGIGIIRDKANQAKLGQLCEQLLR</sequence>
<keyword evidence="3" id="KW-0378">Hydrolase</keyword>
<name>A0ABT8MNI9_9BACL</name>
<feature type="short sequence motif" description="DGA/G" evidence="3">
    <location>
        <begin position="188"/>
        <end position="190"/>
    </location>
</feature>
<gene>
    <name evidence="5" type="ORF">QWY15_04040</name>
</gene>
<feature type="domain" description="PNPLA" evidence="4">
    <location>
        <begin position="5"/>
        <end position="201"/>
    </location>
</feature>
<evidence type="ECO:0000256" key="2">
    <source>
        <dbReference type="ARBA" id="ARBA00023098"/>
    </source>
</evidence>
<dbReference type="RefSeq" id="WP_301725505.1">
    <property type="nucleotide sequence ID" value="NZ_JAUJWW010000001.1"/>
</dbReference>
<evidence type="ECO:0000256" key="3">
    <source>
        <dbReference type="PROSITE-ProRule" id="PRU01161"/>
    </source>
</evidence>
<dbReference type="EMBL" id="JAUJWW010000001">
    <property type="protein sequence ID" value="MDN7226459.1"/>
    <property type="molecule type" value="Genomic_DNA"/>
</dbReference>
<feature type="active site" description="Proton acceptor" evidence="3">
    <location>
        <position position="188"/>
    </location>
</feature>
<reference evidence="5 6" key="1">
    <citation type="submission" date="2023-06" db="EMBL/GenBank/DDBJ databases">
        <title>Novel species in genus Planococcus.</title>
        <authorList>
            <person name="Ning S."/>
        </authorList>
    </citation>
    <scope>NUCLEOTIDE SEQUENCE [LARGE SCALE GENOMIC DNA]</scope>
    <source>
        <strain evidence="5 6">N064</strain>
    </source>
</reference>
<comment type="caution">
    <text evidence="5">The sequence shown here is derived from an EMBL/GenBank/DDBJ whole genome shotgun (WGS) entry which is preliminary data.</text>
</comment>
<organism evidence="5 6">
    <name type="scientific">Planococcus liqunii</name>
    <dbReference type="NCBI Taxonomy" id="3058394"/>
    <lineage>
        <taxon>Bacteria</taxon>
        <taxon>Bacillati</taxon>
        <taxon>Bacillota</taxon>
        <taxon>Bacilli</taxon>
        <taxon>Bacillales</taxon>
        <taxon>Caryophanaceae</taxon>
        <taxon>Planococcus</taxon>
    </lineage>
</organism>
<feature type="short sequence motif" description="GXSXG" evidence="3">
    <location>
        <begin position="41"/>
        <end position="45"/>
    </location>
</feature>
<evidence type="ECO:0000256" key="1">
    <source>
        <dbReference type="ARBA" id="ARBA00010240"/>
    </source>
</evidence>
<evidence type="ECO:0000313" key="6">
    <source>
        <dbReference type="Proteomes" id="UP001172054"/>
    </source>
</evidence>
<keyword evidence="2 3" id="KW-0443">Lipid metabolism</keyword>
<dbReference type="PANTHER" id="PTHR32176">
    <property type="entry name" value="XYLOSE ISOMERASE"/>
    <property type="match status" value="1"/>
</dbReference>
<feature type="active site" description="Nucleophile" evidence="3">
    <location>
        <position position="43"/>
    </location>
</feature>
<feature type="short sequence motif" description="GXGXXG" evidence="3">
    <location>
        <begin position="9"/>
        <end position="14"/>
    </location>
</feature>
<proteinExistence type="inferred from homology"/>
<evidence type="ECO:0000313" key="5">
    <source>
        <dbReference type="EMBL" id="MDN7226459.1"/>
    </source>
</evidence>